<dbReference type="InterPro" id="IPR001296">
    <property type="entry name" value="Glyco_trans_1"/>
</dbReference>
<dbReference type="KEGG" id="mag:amb0101"/>
<dbReference type="Proteomes" id="UP000007058">
    <property type="component" value="Chromosome"/>
</dbReference>
<evidence type="ECO:0000259" key="3">
    <source>
        <dbReference type="Pfam" id="PF00534"/>
    </source>
</evidence>
<dbReference type="GO" id="GO:0016757">
    <property type="term" value="F:glycosyltransferase activity"/>
    <property type="evidence" value="ECO:0007669"/>
    <property type="project" value="InterPro"/>
</dbReference>
<evidence type="ECO:0000256" key="2">
    <source>
        <dbReference type="SAM" id="Phobius"/>
    </source>
</evidence>
<dbReference type="AlphaFoldDB" id="Q2WB70"/>
<dbReference type="GO" id="GO:0009103">
    <property type="term" value="P:lipopolysaccharide biosynthetic process"/>
    <property type="evidence" value="ECO:0007669"/>
    <property type="project" value="TreeGrafter"/>
</dbReference>
<sequence length="348" mass="37954">MRNILPHLARQEGLELHLLLHADQGETIGELPPGIHLHAVTFTNGFGRRLLWEQMALPGMARRLGIDVTFSLANYGPLLAPRPVIMLRNALGVFGQEYRLSKWLYWAGLTAATLASLVGCRAAIAVSDYARRAMGFGIPALFKSKIAVIHHGVDRRFTPTDQPTERTEGALLAVSDIYVQKNFHTLIRAVARVRQTHPTLRLDIAGRLVDMEYHQELSRLAGDCGVSDCVRFLGSRTPDELVALYRGCDAFVFPSTVETFGNPLVEAMACGTPVICSNSAAMPEVAGDAALLIDPLDEAALAAAISRVLDEPELRADLIRRSLARAADFSWEKTGALTAAILRRAAGR</sequence>
<evidence type="ECO:0000313" key="4">
    <source>
        <dbReference type="EMBL" id="BAE48905.1"/>
    </source>
</evidence>
<dbReference type="CAZy" id="GT4">
    <property type="family name" value="Glycosyltransferase Family 4"/>
</dbReference>
<keyword evidence="2" id="KW-0472">Membrane</keyword>
<dbReference type="PANTHER" id="PTHR46401:SF2">
    <property type="entry name" value="GLYCOSYLTRANSFERASE WBBK-RELATED"/>
    <property type="match status" value="1"/>
</dbReference>
<organism evidence="4 5">
    <name type="scientific">Paramagnetospirillum magneticum (strain ATCC 700264 / AMB-1)</name>
    <name type="common">Magnetospirillum magneticum</name>
    <dbReference type="NCBI Taxonomy" id="342108"/>
    <lineage>
        <taxon>Bacteria</taxon>
        <taxon>Pseudomonadati</taxon>
        <taxon>Pseudomonadota</taxon>
        <taxon>Alphaproteobacteria</taxon>
        <taxon>Rhodospirillales</taxon>
        <taxon>Magnetospirillaceae</taxon>
        <taxon>Paramagnetospirillum</taxon>
    </lineage>
</organism>
<name>Q2WB70_PARM1</name>
<gene>
    <name evidence="4" type="ordered locus">amb0101</name>
</gene>
<dbReference type="SUPFAM" id="SSF53756">
    <property type="entry name" value="UDP-Glycosyltransferase/glycogen phosphorylase"/>
    <property type="match status" value="1"/>
</dbReference>
<keyword evidence="2" id="KW-1133">Transmembrane helix</keyword>
<evidence type="ECO:0000313" key="5">
    <source>
        <dbReference type="Proteomes" id="UP000007058"/>
    </source>
</evidence>
<reference evidence="4 5" key="1">
    <citation type="journal article" date="2005" name="DNA Res.">
        <title>Complete genome sequence of the facultative anaerobic magnetotactic bacterium Magnetospirillum sp. strain AMB-1.</title>
        <authorList>
            <person name="Matsunaga T."/>
            <person name="Okamura Y."/>
            <person name="Fukuda Y."/>
            <person name="Wahyudi A.T."/>
            <person name="Murase Y."/>
            <person name="Takeyama H."/>
        </authorList>
    </citation>
    <scope>NUCLEOTIDE SEQUENCE [LARGE SCALE GENOMIC DNA]</scope>
    <source>
        <strain evidence="5">ATCC 700264 / AMB-1</strain>
    </source>
</reference>
<feature type="domain" description="Glycosyl transferase family 1" evidence="3">
    <location>
        <begin position="165"/>
        <end position="321"/>
    </location>
</feature>
<dbReference type="HOGENOM" id="CLU_009583_27_6_5"/>
<dbReference type="EMBL" id="AP007255">
    <property type="protein sequence ID" value="BAE48905.1"/>
    <property type="molecule type" value="Genomic_DNA"/>
</dbReference>
<dbReference type="Pfam" id="PF00534">
    <property type="entry name" value="Glycos_transf_1"/>
    <property type="match status" value="1"/>
</dbReference>
<protein>
    <submittedName>
        <fullName evidence="4">Glycosyltransferase</fullName>
    </submittedName>
</protein>
<proteinExistence type="predicted"/>
<dbReference type="CDD" id="cd03809">
    <property type="entry name" value="GT4_MtfB-like"/>
    <property type="match status" value="1"/>
</dbReference>
<keyword evidence="1" id="KW-0808">Transferase</keyword>
<evidence type="ECO:0000256" key="1">
    <source>
        <dbReference type="ARBA" id="ARBA00022679"/>
    </source>
</evidence>
<dbReference type="PANTHER" id="PTHR46401">
    <property type="entry name" value="GLYCOSYLTRANSFERASE WBBK-RELATED"/>
    <property type="match status" value="1"/>
</dbReference>
<dbReference type="STRING" id="342108.amb0101"/>
<keyword evidence="2" id="KW-0812">Transmembrane</keyword>
<dbReference type="Gene3D" id="3.40.50.2000">
    <property type="entry name" value="Glycogen Phosphorylase B"/>
    <property type="match status" value="2"/>
</dbReference>
<feature type="transmembrane region" description="Helical" evidence="2">
    <location>
        <begin position="103"/>
        <end position="124"/>
    </location>
</feature>
<keyword evidence="5" id="KW-1185">Reference proteome</keyword>
<accession>Q2WB70</accession>